<feature type="domain" description="Phorbol-ester/DAG-type" evidence="24">
    <location>
        <begin position="514"/>
        <end position="564"/>
    </location>
</feature>
<evidence type="ECO:0000256" key="10">
    <source>
        <dbReference type="ARBA" id="ARBA00022737"/>
    </source>
</evidence>
<dbReference type="Proteomes" id="UP000472272">
    <property type="component" value="Chromosome 1"/>
</dbReference>
<dbReference type="GO" id="GO:0030154">
    <property type="term" value="P:cell differentiation"/>
    <property type="evidence" value="ECO:0007669"/>
    <property type="project" value="UniProtKB-KW"/>
</dbReference>
<dbReference type="AlphaFoldDB" id="A0A670INW5"/>
<dbReference type="SMART" id="SM00147">
    <property type="entry name" value="RasGEF"/>
    <property type="match status" value="1"/>
</dbReference>
<dbReference type="InterPro" id="IPR020454">
    <property type="entry name" value="DAG/PE-bd"/>
</dbReference>
<evidence type="ECO:0000256" key="17">
    <source>
        <dbReference type="ARBA" id="ARBA00023054"/>
    </source>
</evidence>
<dbReference type="InterPro" id="IPR018247">
    <property type="entry name" value="EF_Hand_1_Ca_BS"/>
</dbReference>
<dbReference type="SUPFAM" id="SSF47473">
    <property type="entry name" value="EF-hand"/>
    <property type="match status" value="1"/>
</dbReference>
<sequence length="762" mass="86969">VETAASQGCSIDPKAAVELEEICCSHSDLARTAEFNITMSLGHLAKGASLDDLIDTCIHSFDSEGNLLKNSQLLKVTLSMHRLIISSTEMLRKLIDLYPFKHLYWIREFWVMFKTDSNLTNAMEEFQELVRVNGEELHCRLIDTSQINAREWSRKITQRIKSNSSKKRKVSLLFDHLEPEELSDHLTYLEFKSFRRISLPDYQNYIMNGCVKDNPTMERSIALCNGISQWVQLMVLNRPTPQLRAEVFIKFIHVAQKLHQLQNFNTLMAVIGGLCHSSISRLKETSSHVPHDIHKVFNEMTELLSSCRNYDNYRRAYSECSNFKIPILGVHLKDLISLYEAMPDYLEDKKVNIHKLYSLYNHVNELIQLQEIGPPLEANKDLVHLLTLSLDLYYTEDEIYELSYAREPKSHRAAPLTPSKPPVVADWASGVAPKPDPKIISKHVQRMVDSVFKNYDHDLDGYISQEEFEKIAASFPFSFCVMDKDREGLISRDEITAYFMRASSIYSKLGLGFAHNFQETTYLKPTFCDNCAGFLWGVIKQGYRCKDCGMNCHKQCKDLVVFECKRRAKVPAVDNSPASALASSLCPMGLKEHMHGEKEGGFPFPNGEVVEHSEGSKDRTIMLMGVSAQKISVRLKPSVVHKSTQTDLVVAPSDGLPRQQREPGTLPENTLLQPTPLSPCPSPVLSRKKAYVKWENKDCSQKAKQEPCALKPTYQELEQERNILTTENEALKLRLKQAHKKIEFLSIRRNHILDSREHGDCL</sequence>
<dbReference type="InterPro" id="IPR046349">
    <property type="entry name" value="C1-like_sf"/>
</dbReference>
<dbReference type="Gene3D" id="1.10.840.10">
    <property type="entry name" value="Ras guanine-nucleotide exchange factors catalytic domain"/>
    <property type="match status" value="1"/>
</dbReference>
<dbReference type="CDD" id="cd00155">
    <property type="entry name" value="RasGEF"/>
    <property type="match status" value="1"/>
</dbReference>
<evidence type="ECO:0000256" key="16">
    <source>
        <dbReference type="ARBA" id="ARBA00023034"/>
    </source>
</evidence>
<dbReference type="CDD" id="cd22290">
    <property type="entry name" value="cc_RasGRP1_C"/>
    <property type="match status" value="1"/>
</dbReference>
<evidence type="ECO:0000259" key="25">
    <source>
        <dbReference type="PROSITE" id="PS50222"/>
    </source>
</evidence>
<comment type="similarity">
    <text evidence="5">Belongs to the RASGRP family.</text>
</comment>
<reference evidence="26" key="2">
    <citation type="submission" date="2025-08" db="UniProtKB">
        <authorList>
            <consortium name="Ensembl"/>
        </authorList>
    </citation>
    <scope>IDENTIFICATION</scope>
</reference>
<dbReference type="GO" id="GO:0000139">
    <property type="term" value="C:Golgi membrane"/>
    <property type="evidence" value="ECO:0007669"/>
    <property type="project" value="UniProtKB-SubCell"/>
</dbReference>
<dbReference type="InterPro" id="IPR011992">
    <property type="entry name" value="EF-hand-dom_pair"/>
</dbReference>
<keyword evidence="12" id="KW-0221">Differentiation</keyword>
<dbReference type="GO" id="GO:0005789">
    <property type="term" value="C:endoplasmic reticulum membrane"/>
    <property type="evidence" value="ECO:0007669"/>
    <property type="project" value="UniProtKB-SubCell"/>
</dbReference>
<keyword evidence="15" id="KW-0106">Calcium</keyword>
<dbReference type="CDD" id="cd20860">
    <property type="entry name" value="C1_RASGRP1"/>
    <property type="match status" value="1"/>
</dbReference>
<comment type="subcellular location">
    <subcellularLocation>
        <location evidence="1">Cell membrane</location>
        <topology evidence="1">Peripheral membrane protein</topology>
    </subcellularLocation>
    <subcellularLocation>
        <location evidence="4">Cytoplasm</location>
        <location evidence="4">Cytosol</location>
    </subcellularLocation>
    <subcellularLocation>
        <location evidence="3">Endoplasmic reticulum membrane</location>
        <topology evidence="3">Peripheral membrane protein</topology>
    </subcellularLocation>
    <subcellularLocation>
        <location evidence="2">Golgi apparatus membrane</location>
        <topology evidence="2">Peripheral membrane protein</topology>
    </subcellularLocation>
</comment>
<dbReference type="InterPro" id="IPR002219">
    <property type="entry name" value="PKC_DAG/PE"/>
</dbReference>
<dbReference type="InterPro" id="IPR008937">
    <property type="entry name" value="Ras-like_GEF"/>
</dbReference>
<reference evidence="26" key="3">
    <citation type="submission" date="2025-09" db="UniProtKB">
        <authorList>
            <consortium name="Ensembl"/>
        </authorList>
    </citation>
    <scope>IDENTIFICATION</scope>
</reference>
<evidence type="ECO:0000256" key="7">
    <source>
        <dbReference type="ARBA" id="ARBA00022490"/>
    </source>
</evidence>
<dbReference type="Pfam" id="PF00617">
    <property type="entry name" value="RasGEF"/>
    <property type="match status" value="1"/>
</dbReference>
<dbReference type="GO" id="GO:0007265">
    <property type="term" value="P:Ras protein signal transduction"/>
    <property type="evidence" value="ECO:0007669"/>
    <property type="project" value="TreeGrafter"/>
</dbReference>
<dbReference type="Gene3D" id="3.30.60.20">
    <property type="match status" value="1"/>
</dbReference>
<dbReference type="PRINTS" id="PR00008">
    <property type="entry name" value="DAGPEDOMAIN"/>
</dbReference>
<keyword evidence="9" id="KW-0479">Metal-binding</keyword>
<dbReference type="PROSITE" id="PS50081">
    <property type="entry name" value="ZF_DAG_PE_2"/>
    <property type="match status" value="1"/>
</dbReference>
<dbReference type="InterPro" id="IPR023578">
    <property type="entry name" value="Ras_GEF_dom_sf"/>
</dbReference>
<dbReference type="Ensembl" id="ENSPMRT00000013820.1">
    <property type="protein sequence ID" value="ENSPMRP00000012942.1"/>
    <property type="gene ID" value="ENSPMRG00000008620.1"/>
</dbReference>
<reference evidence="26 27" key="1">
    <citation type="journal article" date="2019" name="Proc. Natl. Acad. Sci. U.S.A.">
        <title>Regulatory changes in pterin and carotenoid genes underlie balanced color polymorphisms in the wall lizard.</title>
        <authorList>
            <person name="Andrade P."/>
            <person name="Pinho C."/>
            <person name="Perez I de Lanuza G."/>
            <person name="Afonso S."/>
            <person name="Brejcha J."/>
            <person name="Rubin C.J."/>
            <person name="Wallerman O."/>
            <person name="Pereira P."/>
            <person name="Sabatino S.J."/>
            <person name="Bellati A."/>
            <person name="Pellitteri-Rosa D."/>
            <person name="Bosakova Z."/>
            <person name="Bunikis I."/>
            <person name="Carretero M.A."/>
            <person name="Feiner N."/>
            <person name="Marsik P."/>
            <person name="Pauperio F."/>
            <person name="Salvi D."/>
            <person name="Soler L."/>
            <person name="While G.M."/>
            <person name="Uller T."/>
            <person name="Font E."/>
            <person name="Andersson L."/>
            <person name="Carneiro M."/>
        </authorList>
    </citation>
    <scope>NUCLEOTIDE SEQUENCE</scope>
</reference>
<name>A0A670INW5_PODMU</name>
<dbReference type="FunFam" id="1.10.840.10:FF:000003">
    <property type="entry name" value="Ras guanyl-releasing protein 3 isoform 1"/>
    <property type="match status" value="1"/>
</dbReference>
<evidence type="ECO:0000256" key="9">
    <source>
        <dbReference type="ARBA" id="ARBA00022723"/>
    </source>
</evidence>
<accession>A0A670INW5</accession>
<dbReference type="SMART" id="SM00109">
    <property type="entry name" value="C1"/>
    <property type="match status" value="1"/>
</dbReference>
<proteinExistence type="inferred from homology"/>
<evidence type="ECO:0000256" key="1">
    <source>
        <dbReference type="ARBA" id="ARBA00004202"/>
    </source>
</evidence>
<dbReference type="CDD" id="cd06224">
    <property type="entry name" value="REM"/>
    <property type="match status" value="1"/>
</dbReference>
<organism evidence="26 27">
    <name type="scientific">Podarcis muralis</name>
    <name type="common">Wall lizard</name>
    <name type="synonym">Lacerta muralis</name>
    <dbReference type="NCBI Taxonomy" id="64176"/>
    <lineage>
        <taxon>Eukaryota</taxon>
        <taxon>Metazoa</taxon>
        <taxon>Chordata</taxon>
        <taxon>Craniata</taxon>
        <taxon>Vertebrata</taxon>
        <taxon>Euteleostomi</taxon>
        <taxon>Lepidosauria</taxon>
        <taxon>Squamata</taxon>
        <taxon>Bifurcata</taxon>
        <taxon>Unidentata</taxon>
        <taxon>Episquamata</taxon>
        <taxon>Laterata</taxon>
        <taxon>Lacertibaenia</taxon>
        <taxon>Lacertidae</taxon>
        <taxon>Podarcis</taxon>
    </lineage>
</organism>
<dbReference type="PROSITE" id="PS00479">
    <property type="entry name" value="ZF_DAG_PE_1"/>
    <property type="match status" value="1"/>
</dbReference>
<evidence type="ECO:0000256" key="11">
    <source>
        <dbReference type="ARBA" id="ARBA00022771"/>
    </source>
</evidence>
<dbReference type="PANTHER" id="PTHR23113:SF174">
    <property type="entry name" value="RAS GUANYL-RELEASING PROTEIN 1"/>
    <property type="match status" value="1"/>
</dbReference>
<dbReference type="GeneTree" id="ENSGT00940000158910"/>
<dbReference type="Pfam" id="PF00130">
    <property type="entry name" value="C1_1"/>
    <property type="match status" value="1"/>
</dbReference>
<feature type="domain" description="EF-hand" evidence="25">
    <location>
        <begin position="443"/>
        <end position="478"/>
    </location>
</feature>
<keyword evidence="16" id="KW-0333">Golgi apparatus</keyword>
<dbReference type="InterPro" id="IPR000651">
    <property type="entry name" value="Ras-like_Gua-exchang_fac_N"/>
</dbReference>
<evidence type="ECO:0000256" key="20">
    <source>
        <dbReference type="PROSITE-ProRule" id="PRU00168"/>
    </source>
</evidence>
<dbReference type="GO" id="GO:0005509">
    <property type="term" value="F:calcium ion binding"/>
    <property type="evidence" value="ECO:0007669"/>
    <property type="project" value="InterPro"/>
</dbReference>
<evidence type="ECO:0000256" key="2">
    <source>
        <dbReference type="ARBA" id="ARBA00004395"/>
    </source>
</evidence>
<evidence type="ECO:0000313" key="26">
    <source>
        <dbReference type="Ensembl" id="ENSPMRP00000012942.1"/>
    </source>
</evidence>
<dbReference type="SUPFAM" id="SSF48366">
    <property type="entry name" value="Ras GEF"/>
    <property type="match status" value="1"/>
</dbReference>
<evidence type="ECO:0000256" key="12">
    <source>
        <dbReference type="ARBA" id="ARBA00022782"/>
    </source>
</evidence>
<evidence type="ECO:0000313" key="27">
    <source>
        <dbReference type="Proteomes" id="UP000472272"/>
    </source>
</evidence>
<evidence type="ECO:0000256" key="5">
    <source>
        <dbReference type="ARBA" id="ARBA00009566"/>
    </source>
</evidence>
<evidence type="ECO:0000259" key="24">
    <source>
        <dbReference type="PROSITE" id="PS50081"/>
    </source>
</evidence>
<keyword evidence="6" id="KW-1003">Cell membrane</keyword>
<evidence type="ECO:0000256" key="8">
    <source>
        <dbReference type="ARBA" id="ARBA00022658"/>
    </source>
</evidence>
<evidence type="ECO:0000259" key="23">
    <source>
        <dbReference type="PROSITE" id="PS50009"/>
    </source>
</evidence>
<feature type="region of interest" description="Disordered" evidence="22">
    <location>
        <begin position="653"/>
        <end position="684"/>
    </location>
</feature>
<dbReference type="GO" id="GO:0005886">
    <property type="term" value="C:plasma membrane"/>
    <property type="evidence" value="ECO:0007669"/>
    <property type="project" value="UniProtKB-SubCell"/>
</dbReference>
<dbReference type="SUPFAM" id="SSF57889">
    <property type="entry name" value="Cysteine-rich domain"/>
    <property type="match status" value="1"/>
</dbReference>
<dbReference type="Gene3D" id="6.10.250.2730">
    <property type="match status" value="1"/>
</dbReference>
<dbReference type="Gene3D" id="1.10.238.10">
    <property type="entry name" value="EF-hand"/>
    <property type="match status" value="1"/>
</dbReference>
<dbReference type="PANTHER" id="PTHR23113">
    <property type="entry name" value="GUANINE NUCLEOTIDE EXCHANGE FACTOR"/>
    <property type="match status" value="1"/>
</dbReference>
<evidence type="ECO:0000256" key="14">
    <source>
        <dbReference type="ARBA" id="ARBA00022833"/>
    </source>
</evidence>
<evidence type="ECO:0000256" key="18">
    <source>
        <dbReference type="ARBA" id="ARBA00023136"/>
    </source>
</evidence>
<dbReference type="PROSITE" id="PS50009">
    <property type="entry name" value="RASGEF_CAT"/>
    <property type="match status" value="1"/>
</dbReference>
<dbReference type="Gene3D" id="1.20.870.10">
    <property type="entry name" value="Son of sevenless (SoS) protein Chain: S domain 1"/>
    <property type="match status" value="1"/>
</dbReference>
<keyword evidence="17 21" id="KW-0175">Coiled coil</keyword>
<keyword evidence="10" id="KW-0677">Repeat</keyword>
<keyword evidence="11" id="KW-0863">Zinc-finger</keyword>
<dbReference type="PROSITE" id="PS00018">
    <property type="entry name" value="EF_HAND_1"/>
    <property type="match status" value="1"/>
</dbReference>
<dbReference type="InterPro" id="IPR002048">
    <property type="entry name" value="EF_hand_dom"/>
</dbReference>
<dbReference type="InterPro" id="IPR036964">
    <property type="entry name" value="RASGEF_cat_dom_sf"/>
</dbReference>
<evidence type="ECO:0000256" key="15">
    <source>
        <dbReference type="ARBA" id="ARBA00022837"/>
    </source>
</evidence>
<dbReference type="GO" id="GO:0005829">
    <property type="term" value="C:cytosol"/>
    <property type="evidence" value="ECO:0007669"/>
    <property type="project" value="UniProtKB-SubCell"/>
</dbReference>
<feature type="domain" description="Ras-GEF" evidence="23">
    <location>
        <begin position="178"/>
        <end position="409"/>
    </location>
</feature>
<dbReference type="FunFam" id="3.30.60.20:FF:000023">
    <property type="entry name" value="RAS guanyl-releasing protein 1 isoform X1"/>
    <property type="match status" value="1"/>
</dbReference>
<feature type="coiled-coil region" evidence="21">
    <location>
        <begin position="714"/>
        <end position="748"/>
    </location>
</feature>
<dbReference type="SMART" id="SM00229">
    <property type="entry name" value="RasGEFN"/>
    <property type="match status" value="1"/>
</dbReference>
<evidence type="ECO:0000256" key="4">
    <source>
        <dbReference type="ARBA" id="ARBA00004514"/>
    </source>
</evidence>
<dbReference type="FunFam" id="1.10.238.10:FF:000051">
    <property type="entry name" value="Ras guanyl-releasing protein 3 isoform 1"/>
    <property type="match status" value="1"/>
</dbReference>
<evidence type="ECO:0000256" key="21">
    <source>
        <dbReference type="SAM" id="Coils"/>
    </source>
</evidence>
<evidence type="ECO:0000256" key="3">
    <source>
        <dbReference type="ARBA" id="ARBA00004406"/>
    </source>
</evidence>
<dbReference type="InterPro" id="IPR001895">
    <property type="entry name" value="RASGEF_cat_dom"/>
</dbReference>
<protein>
    <recommendedName>
        <fullName evidence="19">RAS guanyl-releasing protein 1</fullName>
    </recommendedName>
</protein>
<evidence type="ECO:0000256" key="19">
    <source>
        <dbReference type="ARBA" id="ARBA00041172"/>
    </source>
</evidence>
<keyword evidence="27" id="KW-1185">Reference proteome</keyword>
<evidence type="ECO:0000256" key="6">
    <source>
        <dbReference type="ARBA" id="ARBA00022475"/>
    </source>
</evidence>
<keyword evidence="18" id="KW-0472">Membrane</keyword>
<keyword evidence="7" id="KW-0963">Cytoplasm</keyword>
<dbReference type="GO" id="GO:0008270">
    <property type="term" value="F:zinc ion binding"/>
    <property type="evidence" value="ECO:0007669"/>
    <property type="project" value="UniProtKB-KW"/>
</dbReference>
<evidence type="ECO:0000256" key="22">
    <source>
        <dbReference type="SAM" id="MobiDB-lite"/>
    </source>
</evidence>
<dbReference type="GO" id="GO:0005085">
    <property type="term" value="F:guanyl-nucleotide exchange factor activity"/>
    <property type="evidence" value="ECO:0007669"/>
    <property type="project" value="UniProtKB-KW"/>
</dbReference>
<keyword evidence="14" id="KW-0862">Zinc</keyword>
<keyword evidence="8 20" id="KW-0344">Guanine-nucleotide releasing factor</keyword>
<evidence type="ECO:0000256" key="13">
    <source>
        <dbReference type="ARBA" id="ARBA00022824"/>
    </source>
</evidence>
<dbReference type="PROSITE" id="PS50222">
    <property type="entry name" value="EF_HAND_2"/>
    <property type="match status" value="1"/>
</dbReference>
<keyword evidence="13" id="KW-0256">Endoplasmic reticulum</keyword>